<evidence type="ECO:0000313" key="2">
    <source>
        <dbReference type="EMBL" id="REH39954.1"/>
    </source>
</evidence>
<comment type="caution">
    <text evidence="2">The sequence shown here is derived from an EMBL/GenBank/DDBJ whole genome shotgun (WGS) entry which is preliminary data.</text>
</comment>
<dbReference type="OrthoDB" id="2656488at2"/>
<evidence type="ECO:0000313" key="3">
    <source>
        <dbReference type="Proteomes" id="UP000256774"/>
    </source>
</evidence>
<sequence length="282" mass="30888">MPSATIKLFLTQGDSKRLCTAEMSNWSGKALGAPRTEFDEFLSRDELTQSGVYILTGFNPTSGAPLAYIGEAEVLKERLKAHKNKEFWVQAIVFTSKDENLTKSHIRYLEGRLIAEAKSIARFELDNGQASGSRLPESDREDMEIFLSKIKQLLPVLGSELLTPIVTRDSDFTVKADKLVCLIKGLEAFGEQTATGFVIFKGSRAILEERPSAATQHPFVVTLRQKLIADGNLIHDTGSYLFTKDTEFTSPSSAAAVVHGGGANGLTAWRDSQGKTLKSLES</sequence>
<evidence type="ECO:0000259" key="1">
    <source>
        <dbReference type="Pfam" id="PF14267"/>
    </source>
</evidence>
<feature type="domain" description="DUF4357" evidence="1">
    <location>
        <begin position="224"/>
        <end position="277"/>
    </location>
</feature>
<protein>
    <submittedName>
        <fullName evidence="2">Uncharacterized protein DUF4357</fullName>
    </submittedName>
</protein>
<dbReference type="CDD" id="cd10447">
    <property type="entry name" value="GIY-YIG_unchar_2"/>
    <property type="match status" value="1"/>
</dbReference>
<dbReference type="Proteomes" id="UP000256774">
    <property type="component" value="Unassembled WGS sequence"/>
</dbReference>
<dbReference type="Pfam" id="PF14267">
    <property type="entry name" value="DUF4357"/>
    <property type="match status" value="1"/>
</dbReference>
<dbReference type="EMBL" id="QUNR01000001">
    <property type="protein sequence ID" value="REH39954.1"/>
    <property type="molecule type" value="Genomic_DNA"/>
</dbReference>
<accession>A0A3E0H8L0</accession>
<organism evidence="2 3">
    <name type="scientific">Paraperlucidibaca baekdonensis</name>
    <dbReference type="NCBI Taxonomy" id="748120"/>
    <lineage>
        <taxon>Bacteria</taxon>
        <taxon>Pseudomonadati</taxon>
        <taxon>Pseudomonadota</taxon>
        <taxon>Gammaproteobacteria</taxon>
        <taxon>Moraxellales</taxon>
        <taxon>Moraxellaceae</taxon>
        <taxon>Paraperlucidibaca</taxon>
    </lineage>
</organism>
<dbReference type="AlphaFoldDB" id="A0A3E0H8L0"/>
<keyword evidence="3" id="KW-1185">Reference proteome</keyword>
<proteinExistence type="predicted"/>
<dbReference type="RefSeq" id="WP_116207036.1">
    <property type="nucleotide sequence ID" value="NZ_QUNR01000001.1"/>
</dbReference>
<reference evidence="2 3" key="1">
    <citation type="submission" date="2018-08" db="EMBL/GenBank/DDBJ databases">
        <title>Genomic Encyclopedia of Type Strains, Phase IV (KMG-IV): sequencing the most valuable type-strain genomes for metagenomic binning, comparative biology and taxonomic classification.</title>
        <authorList>
            <person name="Goeker M."/>
        </authorList>
    </citation>
    <scope>NUCLEOTIDE SEQUENCE [LARGE SCALE GENOMIC DNA]</scope>
    <source>
        <strain evidence="2 3">DSM 26022</strain>
    </source>
</reference>
<gene>
    <name evidence="2" type="ORF">DFR26_0149</name>
</gene>
<dbReference type="InterPro" id="IPR025579">
    <property type="entry name" value="DUF4357"/>
</dbReference>
<name>A0A3E0H8L0_9GAMM</name>